<comment type="caution">
    <text evidence="1">The sequence shown here is derived from an EMBL/GenBank/DDBJ whole genome shotgun (WGS) entry which is preliminary data.</text>
</comment>
<evidence type="ECO:0000313" key="1">
    <source>
        <dbReference type="EMBL" id="GAC29765.1"/>
    </source>
</evidence>
<dbReference type="EMBL" id="BAEQ01000050">
    <property type="protein sequence ID" value="GAC29765.1"/>
    <property type="molecule type" value="Genomic_DNA"/>
</dbReference>
<dbReference type="OrthoDB" id="5465469at2"/>
<name>K7A2Q3_9ALTE</name>
<keyword evidence="2" id="KW-1185">Reference proteome</keyword>
<dbReference type="Proteomes" id="UP000006251">
    <property type="component" value="Unassembled WGS sequence"/>
</dbReference>
<gene>
    <name evidence="1" type="ORF">GPAL_2914</name>
</gene>
<sequence length="287" mass="32868">MRSLKEYYWLLESFIYESYARGMRVKRALVMHNLEAPLIVSFTSYPPRFAKLHLTIKSILNQSIRPDKIMLWVAEADFAALTDEVLLLSKNNNDFEIKCCENIRSYKKLIPTLTFHPEAFVAIADDDAYYSTNWLHQLTSCYTDSSQIIAHRTHKVAYDTNCIFPYQQWAQTSNGTNNDVLMATGVGGVLYPPGCFNEKVLEKDLFMELCPTADDIWFFWMSRINGVKTVMTPHKTNTVCWIGTHDSGLAQTNVAHNGNDVCLNNLINSFGLDEILDTFPKKSKKEH</sequence>
<dbReference type="AlphaFoldDB" id="K7A2Q3"/>
<reference evidence="2" key="1">
    <citation type="journal article" date="2014" name="Environ. Microbiol.">
        <title>Comparative genomics of the marine bacterial genus Glaciecola reveals the high degree of genomic diversity and genomic characteristic for cold adaptation.</title>
        <authorList>
            <person name="Qin Q.L."/>
            <person name="Xie B.B."/>
            <person name="Yu Y."/>
            <person name="Shu Y.L."/>
            <person name="Rong J.C."/>
            <person name="Zhang Y.J."/>
            <person name="Zhao D.L."/>
            <person name="Chen X.L."/>
            <person name="Zhang X.Y."/>
            <person name="Chen B."/>
            <person name="Zhou B.C."/>
            <person name="Zhang Y.Z."/>
        </authorList>
    </citation>
    <scope>NUCLEOTIDE SEQUENCE [LARGE SCALE GENOMIC DNA]</scope>
    <source>
        <strain evidence="2">ACAM 615</strain>
    </source>
</reference>
<accession>K7A2Q3</accession>
<dbReference type="STRING" id="1121922.GCA_000428905_00395"/>
<organism evidence="1 2">
    <name type="scientific">Brumicola pallidula DSM 14239 = ACAM 615</name>
    <dbReference type="NCBI Taxonomy" id="1121922"/>
    <lineage>
        <taxon>Bacteria</taxon>
        <taxon>Pseudomonadati</taxon>
        <taxon>Pseudomonadota</taxon>
        <taxon>Gammaproteobacteria</taxon>
        <taxon>Alteromonadales</taxon>
        <taxon>Alteromonadaceae</taxon>
        <taxon>Brumicola</taxon>
    </lineage>
</organism>
<dbReference type="RefSeq" id="WP_006013109.1">
    <property type="nucleotide sequence ID" value="NZ_BAEQ01000050.1"/>
</dbReference>
<evidence type="ECO:0008006" key="3">
    <source>
        <dbReference type="Google" id="ProtNLM"/>
    </source>
</evidence>
<evidence type="ECO:0000313" key="2">
    <source>
        <dbReference type="Proteomes" id="UP000006251"/>
    </source>
</evidence>
<dbReference type="SUPFAM" id="SSF53448">
    <property type="entry name" value="Nucleotide-diphospho-sugar transferases"/>
    <property type="match status" value="1"/>
</dbReference>
<dbReference type="InterPro" id="IPR029044">
    <property type="entry name" value="Nucleotide-diphossugar_trans"/>
</dbReference>
<protein>
    <recommendedName>
        <fullName evidence="3">Glycosyltransferase 2-like domain-containing protein</fullName>
    </recommendedName>
</protein>
<proteinExistence type="predicted"/>